<dbReference type="EMBL" id="SLXT01000011">
    <property type="protein sequence ID" value="TCP64228.1"/>
    <property type="molecule type" value="Genomic_DNA"/>
</dbReference>
<evidence type="ECO:0000256" key="1">
    <source>
        <dbReference type="SAM" id="Phobius"/>
    </source>
</evidence>
<dbReference type="AlphaFoldDB" id="A0A4R2RMQ3"/>
<reference evidence="2 3" key="1">
    <citation type="submission" date="2019-03" db="EMBL/GenBank/DDBJ databases">
        <title>Genomic Encyclopedia of Type Strains, Phase IV (KMG-IV): sequencing the most valuable type-strain genomes for metagenomic binning, comparative biology and taxonomic classification.</title>
        <authorList>
            <person name="Goeker M."/>
        </authorList>
    </citation>
    <scope>NUCLEOTIDE SEQUENCE [LARGE SCALE GENOMIC DNA]</scope>
    <source>
        <strain evidence="2 3">DSM 11170</strain>
    </source>
</reference>
<keyword evidence="1" id="KW-0472">Membrane</keyword>
<keyword evidence="1" id="KW-1133">Transmembrane helix</keyword>
<feature type="transmembrane region" description="Helical" evidence="1">
    <location>
        <begin position="12"/>
        <end position="35"/>
    </location>
</feature>
<proteinExistence type="predicted"/>
<name>A0A4R2RMQ3_9FIRM</name>
<sequence length="38" mass="4475">MNLNFFKQGPIQHIISLAVAALLTWLFYVFLQWFFGIS</sequence>
<comment type="caution">
    <text evidence="2">The sequence shown here is derived from an EMBL/GenBank/DDBJ whole genome shotgun (WGS) entry which is preliminary data.</text>
</comment>
<dbReference type="Proteomes" id="UP000294813">
    <property type="component" value="Unassembled WGS sequence"/>
</dbReference>
<protein>
    <submittedName>
        <fullName evidence="2">Uncharacterized protein</fullName>
    </submittedName>
</protein>
<organism evidence="2 3">
    <name type="scientific">Heliophilum fasciatum</name>
    <dbReference type="NCBI Taxonomy" id="35700"/>
    <lineage>
        <taxon>Bacteria</taxon>
        <taxon>Bacillati</taxon>
        <taxon>Bacillota</taxon>
        <taxon>Clostridia</taxon>
        <taxon>Eubacteriales</taxon>
        <taxon>Heliobacteriaceae</taxon>
        <taxon>Heliophilum</taxon>
    </lineage>
</organism>
<evidence type="ECO:0000313" key="3">
    <source>
        <dbReference type="Proteomes" id="UP000294813"/>
    </source>
</evidence>
<gene>
    <name evidence="2" type="ORF">EDD73_11181</name>
</gene>
<keyword evidence="3" id="KW-1185">Reference proteome</keyword>
<keyword evidence="1" id="KW-0812">Transmembrane</keyword>
<accession>A0A4R2RMQ3</accession>
<evidence type="ECO:0000313" key="2">
    <source>
        <dbReference type="EMBL" id="TCP64228.1"/>
    </source>
</evidence>